<gene>
    <name evidence="2" type="ORF">ECC02_013736</name>
</gene>
<proteinExistence type="predicted"/>
<protein>
    <submittedName>
        <fullName evidence="2">Uncharacterized protein</fullName>
    </submittedName>
</protein>
<evidence type="ECO:0000313" key="2">
    <source>
        <dbReference type="EMBL" id="KAF5213722.1"/>
    </source>
</evidence>
<dbReference type="VEuPathDB" id="TriTrypDB:ECC02_013736"/>
<evidence type="ECO:0000313" key="3">
    <source>
        <dbReference type="Proteomes" id="UP000583944"/>
    </source>
</evidence>
<evidence type="ECO:0000256" key="1">
    <source>
        <dbReference type="SAM" id="Phobius"/>
    </source>
</evidence>
<dbReference type="AlphaFoldDB" id="A0A7J6XGH2"/>
<reference evidence="2 3" key="1">
    <citation type="journal article" date="2019" name="Genome Biol. Evol.">
        <title>Nanopore Sequencing Significantly Improves Genome Assembly of the Protozoan Parasite Trypanosoma cruzi.</title>
        <authorList>
            <person name="Diaz-Viraque F."/>
            <person name="Pita S."/>
            <person name="Greif G."/>
            <person name="de Souza R.C.M."/>
            <person name="Iraola G."/>
            <person name="Robello C."/>
        </authorList>
    </citation>
    <scope>NUCLEOTIDE SEQUENCE [LARGE SCALE GENOMIC DNA]</scope>
    <source>
        <strain evidence="2 3">Berenice</strain>
    </source>
</reference>
<name>A0A7J6XGH2_TRYCR</name>
<accession>A0A7J6XGH2</accession>
<dbReference type="EMBL" id="JABDHM010000776">
    <property type="protein sequence ID" value="KAF5213722.1"/>
    <property type="molecule type" value="Genomic_DNA"/>
</dbReference>
<keyword evidence="1" id="KW-0812">Transmembrane</keyword>
<keyword evidence="1" id="KW-1133">Transmembrane helix</keyword>
<comment type="caution">
    <text evidence="2">The sequence shown here is derived from an EMBL/GenBank/DDBJ whole genome shotgun (WGS) entry which is preliminary data.</text>
</comment>
<organism evidence="2 3">
    <name type="scientific">Trypanosoma cruzi</name>
    <dbReference type="NCBI Taxonomy" id="5693"/>
    <lineage>
        <taxon>Eukaryota</taxon>
        <taxon>Discoba</taxon>
        <taxon>Euglenozoa</taxon>
        <taxon>Kinetoplastea</taxon>
        <taxon>Metakinetoplastina</taxon>
        <taxon>Trypanosomatida</taxon>
        <taxon>Trypanosomatidae</taxon>
        <taxon>Trypanosoma</taxon>
        <taxon>Schizotrypanum</taxon>
    </lineage>
</organism>
<keyword evidence="1" id="KW-0472">Membrane</keyword>
<dbReference type="Proteomes" id="UP000583944">
    <property type="component" value="Unassembled WGS sequence"/>
</dbReference>
<sequence>MHRKRRIVRLDDRIGHLGGRNDGEGHHDAVWVLLAQLRDEQSSHARARTTAKRVADLEALQAVAALRLLAANVQHGINQLCALRVVALGPVVACARLTKDEVVRAEDLPVWTSAHGVHRAGLQVVKHRTGHVAAARCLIKVHIDALQLKVRIALVCSRWVHTVFVADHLPELRADLVAALAGLNAHNLTHFLVLMMMFLLFAFFMYVLLFSLLSLAQWLNE</sequence>
<feature type="transmembrane region" description="Helical" evidence="1">
    <location>
        <begin position="191"/>
        <end position="219"/>
    </location>
</feature>